<evidence type="ECO:0000313" key="1">
    <source>
        <dbReference type="EMBL" id="KAF6027965.1"/>
    </source>
</evidence>
<dbReference type="AlphaFoldDB" id="A0A7J7JPP5"/>
<dbReference type="EMBL" id="VXIV02002003">
    <property type="protein sequence ID" value="KAF6027965.1"/>
    <property type="molecule type" value="Genomic_DNA"/>
</dbReference>
<reference evidence="1" key="1">
    <citation type="submission" date="2020-06" db="EMBL/GenBank/DDBJ databases">
        <title>Draft genome of Bugula neritina, a colonial animal packing powerful symbionts and potential medicines.</title>
        <authorList>
            <person name="Rayko M."/>
        </authorList>
    </citation>
    <scope>NUCLEOTIDE SEQUENCE [LARGE SCALE GENOMIC DNA]</scope>
    <source>
        <strain evidence="1">Kwan_BN1</strain>
    </source>
</reference>
<comment type="caution">
    <text evidence="1">The sequence shown here is derived from an EMBL/GenBank/DDBJ whole genome shotgun (WGS) entry which is preliminary data.</text>
</comment>
<sequence>MYACSASAIRVILSFQPRAESTTHMRIAFLTMRTKSGSPLTVYQQIRTRVKFFQGKLVYYDCEKQQNCYG</sequence>
<evidence type="ECO:0000313" key="2">
    <source>
        <dbReference type="Proteomes" id="UP000593567"/>
    </source>
</evidence>
<keyword evidence="2" id="KW-1185">Reference proteome</keyword>
<accession>A0A7J7JPP5</accession>
<proteinExistence type="predicted"/>
<dbReference type="Proteomes" id="UP000593567">
    <property type="component" value="Unassembled WGS sequence"/>
</dbReference>
<protein>
    <submittedName>
        <fullName evidence="1">Uncharacterized protein</fullName>
    </submittedName>
</protein>
<name>A0A7J7JPP5_BUGNE</name>
<organism evidence="1 2">
    <name type="scientific">Bugula neritina</name>
    <name type="common">Brown bryozoan</name>
    <name type="synonym">Sertularia neritina</name>
    <dbReference type="NCBI Taxonomy" id="10212"/>
    <lineage>
        <taxon>Eukaryota</taxon>
        <taxon>Metazoa</taxon>
        <taxon>Spiralia</taxon>
        <taxon>Lophotrochozoa</taxon>
        <taxon>Bryozoa</taxon>
        <taxon>Gymnolaemata</taxon>
        <taxon>Cheilostomatida</taxon>
        <taxon>Flustrina</taxon>
        <taxon>Buguloidea</taxon>
        <taxon>Bugulidae</taxon>
        <taxon>Bugula</taxon>
    </lineage>
</organism>
<gene>
    <name evidence="1" type="ORF">EB796_013716</name>
</gene>